<feature type="transmembrane region" description="Helical" evidence="1">
    <location>
        <begin position="104"/>
        <end position="125"/>
    </location>
</feature>
<accession>A0A0U4F872</accession>
<dbReference type="OrthoDB" id="2966331at2"/>
<feature type="transmembrane region" description="Helical" evidence="1">
    <location>
        <begin position="212"/>
        <end position="232"/>
    </location>
</feature>
<dbReference type="Proteomes" id="UP000050331">
    <property type="component" value="Chromosome"/>
</dbReference>
<evidence type="ECO:0008006" key="4">
    <source>
        <dbReference type="Google" id="ProtNLM"/>
    </source>
</evidence>
<reference evidence="2 3" key="1">
    <citation type="submission" date="2016-01" db="EMBL/GenBank/DDBJ databases">
        <title>Complete genome sequence of strain Lentibacillus amyloliquefaciens LAM0015T isolated from saline sediment.</title>
        <authorList>
            <person name="Wang J.-L."/>
            <person name="He M.-X."/>
        </authorList>
    </citation>
    <scope>NUCLEOTIDE SEQUENCE [LARGE SCALE GENOMIC DNA]</scope>
    <source>
        <strain evidence="2 3">LAM0015</strain>
    </source>
</reference>
<dbReference type="AlphaFoldDB" id="A0A0U4F872"/>
<keyword evidence="1" id="KW-1133">Transmembrane helix</keyword>
<proteinExistence type="predicted"/>
<evidence type="ECO:0000313" key="3">
    <source>
        <dbReference type="Proteomes" id="UP000050331"/>
    </source>
</evidence>
<feature type="transmembrane region" description="Helical" evidence="1">
    <location>
        <begin position="174"/>
        <end position="192"/>
    </location>
</feature>
<feature type="transmembrane region" description="Helical" evidence="1">
    <location>
        <begin position="46"/>
        <end position="64"/>
    </location>
</feature>
<name>A0A0U4F872_9BACI</name>
<keyword evidence="3" id="KW-1185">Reference proteome</keyword>
<keyword evidence="1" id="KW-0812">Transmembrane</keyword>
<organism evidence="2 3">
    <name type="scientific">Lentibacillus amyloliquefaciens</name>
    <dbReference type="NCBI Taxonomy" id="1472767"/>
    <lineage>
        <taxon>Bacteria</taxon>
        <taxon>Bacillati</taxon>
        <taxon>Bacillota</taxon>
        <taxon>Bacilli</taxon>
        <taxon>Bacillales</taxon>
        <taxon>Bacillaceae</taxon>
        <taxon>Lentibacillus</taxon>
    </lineage>
</organism>
<keyword evidence="1" id="KW-0472">Membrane</keyword>
<dbReference type="STRING" id="1472767.AOX59_15195"/>
<dbReference type="EMBL" id="CP013862">
    <property type="protein sequence ID" value="ALX49798.1"/>
    <property type="molecule type" value="Genomic_DNA"/>
</dbReference>
<feature type="transmembrane region" description="Helical" evidence="1">
    <location>
        <begin position="137"/>
        <end position="162"/>
    </location>
</feature>
<sequence length="248" mass="28289">MKEVLRLSVFEWKQTDMRSFSNGFGTCLAFAVIFYALAGAEAEMNIFKGFVDFGFLLTIMIWVGNVHGRGFTLTELPPTTWSTPFYTYARRLPISEHKIFMSRVMVKGIQAPLIIVIAISLMAIFQNVLPFSFTDSSFYSFLALWAAIAFISTSTALDEIGVRYQKRVQLYSQAYLHIFLMLLFYVIIWIWLVPFDDTFMVFSVYLADEFPILSLVIAALIVMITCISVLWLGGKRINRKGDTYSASD</sequence>
<protein>
    <recommendedName>
        <fullName evidence="4">ABC transporter permease</fullName>
    </recommendedName>
</protein>
<dbReference type="KEGG" id="lao:AOX59_15195"/>
<evidence type="ECO:0000256" key="1">
    <source>
        <dbReference type="SAM" id="Phobius"/>
    </source>
</evidence>
<feature type="transmembrane region" description="Helical" evidence="1">
    <location>
        <begin position="20"/>
        <end position="40"/>
    </location>
</feature>
<dbReference type="RefSeq" id="WP_068446752.1">
    <property type="nucleotide sequence ID" value="NZ_CP013862.1"/>
</dbReference>
<gene>
    <name evidence="2" type="ORF">AOX59_15195</name>
</gene>
<evidence type="ECO:0000313" key="2">
    <source>
        <dbReference type="EMBL" id="ALX49798.1"/>
    </source>
</evidence>